<dbReference type="SUPFAM" id="SSF56935">
    <property type="entry name" value="Porins"/>
    <property type="match status" value="1"/>
</dbReference>
<name>A0A1H3X8M8_9BACT</name>
<dbReference type="STRING" id="408074.SAMN05660909_00291"/>
<protein>
    <submittedName>
        <fullName evidence="6">Outer membrane protein beta-barrel family protein</fullName>
    </submittedName>
</protein>
<feature type="chain" id="PRO_5011564355" evidence="4">
    <location>
        <begin position="19"/>
        <end position="870"/>
    </location>
</feature>
<dbReference type="GO" id="GO:0009279">
    <property type="term" value="C:cell outer membrane"/>
    <property type="evidence" value="ECO:0007669"/>
    <property type="project" value="UniProtKB-SubCell"/>
</dbReference>
<accession>A0A1H3X8M8</accession>
<reference evidence="7" key="1">
    <citation type="submission" date="2016-10" db="EMBL/GenBank/DDBJ databases">
        <authorList>
            <person name="Varghese N."/>
            <person name="Submissions S."/>
        </authorList>
    </citation>
    <scope>NUCLEOTIDE SEQUENCE [LARGE SCALE GENOMIC DNA]</scope>
    <source>
        <strain evidence="7">DSM 23920</strain>
    </source>
</reference>
<dbReference type="EMBL" id="FNRL01000001">
    <property type="protein sequence ID" value="SDZ94992.1"/>
    <property type="molecule type" value="Genomic_DNA"/>
</dbReference>
<feature type="domain" description="Outer membrane protein beta-barrel" evidence="5">
    <location>
        <begin position="416"/>
        <end position="720"/>
    </location>
</feature>
<dbReference type="Pfam" id="PF14905">
    <property type="entry name" value="OMP_b-brl_3"/>
    <property type="match status" value="1"/>
</dbReference>
<organism evidence="6 7">
    <name type="scientific">Chitinophaga terrae</name>
    <name type="common">ex Kim and Jung 2007</name>
    <dbReference type="NCBI Taxonomy" id="408074"/>
    <lineage>
        <taxon>Bacteria</taxon>
        <taxon>Pseudomonadati</taxon>
        <taxon>Bacteroidota</taxon>
        <taxon>Chitinophagia</taxon>
        <taxon>Chitinophagales</taxon>
        <taxon>Chitinophagaceae</taxon>
        <taxon>Chitinophaga</taxon>
    </lineage>
</organism>
<keyword evidence="3" id="KW-0998">Cell outer membrane</keyword>
<evidence type="ECO:0000256" key="1">
    <source>
        <dbReference type="ARBA" id="ARBA00004442"/>
    </source>
</evidence>
<dbReference type="SUPFAM" id="SSF49464">
    <property type="entry name" value="Carboxypeptidase regulatory domain-like"/>
    <property type="match status" value="1"/>
</dbReference>
<evidence type="ECO:0000313" key="7">
    <source>
        <dbReference type="Proteomes" id="UP000199656"/>
    </source>
</evidence>
<proteinExistence type="predicted"/>
<evidence type="ECO:0000256" key="2">
    <source>
        <dbReference type="ARBA" id="ARBA00023136"/>
    </source>
</evidence>
<comment type="subcellular location">
    <subcellularLocation>
        <location evidence="1">Cell outer membrane</location>
    </subcellularLocation>
</comment>
<dbReference type="AlphaFoldDB" id="A0A1H3X8M8"/>
<feature type="signal peptide" evidence="4">
    <location>
        <begin position="1"/>
        <end position="18"/>
    </location>
</feature>
<evidence type="ECO:0000256" key="3">
    <source>
        <dbReference type="ARBA" id="ARBA00023237"/>
    </source>
</evidence>
<dbReference type="InterPro" id="IPR041700">
    <property type="entry name" value="OMP_b-brl_3"/>
</dbReference>
<keyword evidence="2" id="KW-0472">Membrane</keyword>
<evidence type="ECO:0000313" key="6">
    <source>
        <dbReference type="EMBL" id="SDZ94992.1"/>
    </source>
</evidence>
<evidence type="ECO:0000256" key="4">
    <source>
        <dbReference type="SAM" id="SignalP"/>
    </source>
</evidence>
<dbReference type="Gene3D" id="2.40.170.20">
    <property type="entry name" value="TonB-dependent receptor, beta-barrel domain"/>
    <property type="match status" value="1"/>
</dbReference>
<keyword evidence="7" id="KW-1185">Reference proteome</keyword>
<gene>
    <name evidence="6" type="ORF">SAMN05660909_00291</name>
</gene>
<dbReference type="RefSeq" id="WP_089757884.1">
    <property type="nucleotide sequence ID" value="NZ_BKAT01000012.1"/>
</dbReference>
<dbReference type="Proteomes" id="UP000199656">
    <property type="component" value="Unassembled WGS sequence"/>
</dbReference>
<dbReference type="OrthoDB" id="603275at2"/>
<sequence>MKQIFSLLLLFLCCTASSQNLISIRGVVFDSLTLLPLQGSSLKYFASDDSIKAKTINSDNNGAFLISNIKFENITIVISYLGYKQRIIRLPKSDKNLSLSIGMESTGLNLSAVEIRSTKPIVSYLGDTIQYEATMVKVNPDEMISAILKKTPGFALNKDGIVTYNGEPVNKILLNGRIFFGNDIKKALTLIPAELINKIQVYDAYSDQSTASGERNIKEKVLNITVKEDSKNKITGLATLGAGSSKTYASKAVLNKFNNSGQYSFFEEGNNMGGYLDPWGANSLKSEAWNAGLNYSGELGKKIAISANYTLYKESKHTSQQFNKTTFLSDTTIQYSQNQVTINSQVSNNLLTRINYNIDSSNSILFDNSIILGKSTSNTLSDYFTKVDDSLINIGQNKINDQKRITSINQSIYYQKKFNGNGHQLSVSINFSSIHSPSLQYNNSFNKYKESAIEDSTIYYDQKNNLFSNISNMRLSIFYNIPLTGKYSLQINSSTSKEKTNKDQAYHNFDNTSKEYNIPDDSLSSKITNFLKKNSLKVSLQYEHKKLRYYLAIEYANVKNTLNLNKNVNFPNINTRKLLPSAFFNYKIKALSTLQLAYKSQIKAPIFFQLYTLPDNTNSTIRRYGNESLIPELSHNIEFVYNNVSKKENNTFRAQLNYNLTQNHIIESISILNGNQFITYENINGLNATELLINNSRIVNNHFNFETAFNINLSKNPYTTGNNKYYSKNQSYTPSLSFNYKLKNLLSVGFSKIYSYTVIKYSNGLESLKIKNLSIAGSLNLYLTKDIFYNANYSYSASYIQSEKLQASTLNMDISKSFLKRKNLLIKFQTFDMLNTNKNIIRNVGNNYIESYQIGTLGRVYLLSGSYIFK</sequence>
<keyword evidence="4" id="KW-0732">Signal</keyword>
<evidence type="ECO:0000259" key="5">
    <source>
        <dbReference type="Pfam" id="PF14905"/>
    </source>
</evidence>
<dbReference type="InterPro" id="IPR036942">
    <property type="entry name" value="Beta-barrel_TonB_sf"/>
</dbReference>
<dbReference type="InterPro" id="IPR008969">
    <property type="entry name" value="CarboxyPept-like_regulatory"/>
</dbReference>